<organism evidence="3 4">
    <name type="scientific">Actinoplanes aureus</name>
    <dbReference type="NCBI Taxonomy" id="2792083"/>
    <lineage>
        <taxon>Bacteria</taxon>
        <taxon>Bacillati</taxon>
        <taxon>Actinomycetota</taxon>
        <taxon>Actinomycetes</taxon>
        <taxon>Micromonosporales</taxon>
        <taxon>Micromonosporaceae</taxon>
        <taxon>Actinoplanes</taxon>
    </lineage>
</organism>
<feature type="region of interest" description="Disordered" evidence="1">
    <location>
        <begin position="1"/>
        <end position="22"/>
    </location>
</feature>
<comment type="caution">
    <text evidence="3">The sequence shown here is derived from an EMBL/GenBank/DDBJ whole genome shotgun (WGS) entry which is preliminary data.</text>
</comment>
<sequence>MQPVIDLGDVTTRPAGPQLDDPMPRLDRRLLRRLRVAAVAALCASTLVAAAVPAPPAVHVAWELPVQEQESIMMAGDSVVAQRMMDGQAVLTAHDIASGSTKWARPVGPDLGAVEFLPDAGLLLLRSDLATVERTFRDGESGLLMYYRETIALAPATGDRLWDRPGEPLAAGADGVLLEQRDKNGDFSSLSLVRAGDGQPLWSRPAPGVQAITIGYHAGRPHRVIMITKPGDITVLRYTDGEPVHSRPLPRYLPGEDVFLLTAGDRLLVVRTDTYQSTVTAYHLETLDGLWHTTTNSFPWILDCGEVLCLIDDHGLSALDPATGRTRWQMPGITSVAPAGTGRLLAGNNDFPPVQTLVDTADGRRIGPGGRGEIHSPPGDTGSVLLSRTTTTPVGHAILTRLDLDTGEPTVIGMMRSPTDFGCEVAERHLLCRDPGRAVVTATR</sequence>
<gene>
    <name evidence="3" type="ORF">I4J89_22200</name>
</gene>
<dbReference type="InterPro" id="IPR011047">
    <property type="entry name" value="Quinoprotein_ADH-like_sf"/>
</dbReference>
<proteinExistence type="predicted"/>
<reference evidence="3" key="1">
    <citation type="submission" date="2020-11" db="EMBL/GenBank/DDBJ databases">
        <title>Isolation and identification of active actinomycetes.</title>
        <authorList>
            <person name="Sun X."/>
        </authorList>
    </citation>
    <scope>NUCLEOTIDE SEQUENCE</scope>
    <source>
        <strain evidence="3">NEAU-A11</strain>
    </source>
</reference>
<name>A0A931CCP8_9ACTN</name>
<dbReference type="InterPro" id="IPR002372">
    <property type="entry name" value="PQQ_rpt_dom"/>
</dbReference>
<evidence type="ECO:0000313" key="3">
    <source>
        <dbReference type="EMBL" id="MBG0564161.1"/>
    </source>
</evidence>
<dbReference type="EMBL" id="JADQTO010000010">
    <property type="protein sequence ID" value="MBG0564161.1"/>
    <property type="molecule type" value="Genomic_DNA"/>
</dbReference>
<dbReference type="AlphaFoldDB" id="A0A931CCP8"/>
<evidence type="ECO:0000313" key="4">
    <source>
        <dbReference type="Proteomes" id="UP000598146"/>
    </source>
</evidence>
<feature type="domain" description="Pyrrolo-quinoline quinone repeat" evidence="2">
    <location>
        <begin position="188"/>
        <end position="330"/>
    </location>
</feature>
<evidence type="ECO:0000256" key="1">
    <source>
        <dbReference type="SAM" id="MobiDB-lite"/>
    </source>
</evidence>
<keyword evidence="4" id="KW-1185">Reference proteome</keyword>
<dbReference type="Proteomes" id="UP000598146">
    <property type="component" value="Unassembled WGS sequence"/>
</dbReference>
<dbReference type="InterPro" id="IPR015943">
    <property type="entry name" value="WD40/YVTN_repeat-like_dom_sf"/>
</dbReference>
<protein>
    <submittedName>
        <fullName evidence="3">PQQ-binding-like beta-propeller repeat protein</fullName>
    </submittedName>
</protein>
<dbReference type="RefSeq" id="WP_196415945.1">
    <property type="nucleotide sequence ID" value="NZ_JADQTO010000010.1"/>
</dbReference>
<dbReference type="Gene3D" id="2.130.10.10">
    <property type="entry name" value="YVTN repeat-like/Quinoprotein amine dehydrogenase"/>
    <property type="match status" value="1"/>
</dbReference>
<dbReference type="SUPFAM" id="SSF50998">
    <property type="entry name" value="Quinoprotein alcohol dehydrogenase-like"/>
    <property type="match status" value="1"/>
</dbReference>
<evidence type="ECO:0000259" key="2">
    <source>
        <dbReference type="Pfam" id="PF13360"/>
    </source>
</evidence>
<accession>A0A931CCP8</accession>
<dbReference type="Pfam" id="PF13360">
    <property type="entry name" value="PQQ_2"/>
    <property type="match status" value="1"/>
</dbReference>